<name>A0A139STW1_9GAMM</name>
<evidence type="ECO:0000259" key="8">
    <source>
        <dbReference type="Pfam" id="PF00700"/>
    </source>
</evidence>
<dbReference type="PANTHER" id="PTHR42792">
    <property type="entry name" value="FLAGELLIN"/>
    <property type="match status" value="1"/>
</dbReference>
<feature type="domain" description="Flagellin C-terminal" evidence="8">
    <location>
        <begin position="324"/>
        <end position="404"/>
    </location>
</feature>
<keyword evidence="5" id="KW-0975">Bacterial flagellum</keyword>
<accession>A0A139STW1</accession>
<dbReference type="InterPro" id="IPR001029">
    <property type="entry name" value="Flagellin_N"/>
</dbReference>
<dbReference type="InterPro" id="IPR046358">
    <property type="entry name" value="Flagellin_C"/>
</dbReference>
<dbReference type="InterPro" id="IPR013384">
    <property type="entry name" value="Flagell_FlgL"/>
</dbReference>
<dbReference type="GO" id="GO:0005576">
    <property type="term" value="C:extracellular region"/>
    <property type="evidence" value="ECO:0007669"/>
    <property type="project" value="UniProtKB-SubCell"/>
</dbReference>
<dbReference type="InterPro" id="IPR001492">
    <property type="entry name" value="Flagellin"/>
</dbReference>
<evidence type="ECO:0000259" key="7">
    <source>
        <dbReference type="Pfam" id="PF00669"/>
    </source>
</evidence>
<evidence type="ECO:0000256" key="4">
    <source>
        <dbReference type="ARBA" id="ARBA00022525"/>
    </source>
</evidence>
<dbReference type="NCBIfam" id="TIGR02550">
    <property type="entry name" value="flagell_flgL"/>
    <property type="match status" value="1"/>
</dbReference>
<evidence type="ECO:0000313" key="10">
    <source>
        <dbReference type="Proteomes" id="UP000072660"/>
    </source>
</evidence>
<dbReference type="GO" id="GO:0071973">
    <property type="term" value="P:bacterial-type flagellum-dependent cell motility"/>
    <property type="evidence" value="ECO:0007669"/>
    <property type="project" value="InterPro"/>
</dbReference>
<keyword evidence="4" id="KW-0964">Secreted</keyword>
<comment type="subcellular location">
    <subcellularLocation>
        <location evidence="1">Bacterial flagellum</location>
    </subcellularLocation>
    <subcellularLocation>
        <location evidence="2">Secreted</location>
    </subcellularLocation>
</comment>
<dbReference type="RefSeq" id="WP_068390348.1">
    <property type="nucleotide sequence ID" value="NZ_LSZO01000157.1"/>
</dbReference>
<dbReference type="GO" id="GO:0009424">
    <property type="term" value="C:bacterial-type flagellum hook"/>
    <property type="evidence" value="ECO:0007669"/>
    <property type="project" value="InterPro"/>
</dbReference>
<evidence type="ECO:0000256" key="5">
    <source>
        <dbReference type="ARBA" id="ARBA00023143"/>
    </source>
</evidence>
<dbReference type="Gene3D" id="1.20.1330.10">
    <property type="entry name" value="f41 fragment of flagellin, N-terminal domain"/>
    <property type="match status" value="2"/>
</dbReference>
<evidence type="ECO:0000256" key="3">
    <source>
        <dbReference type="ARBA" id="ARBA00005709"/>
    </source>
</evidence>
<dbReference type="Pfam" id="PF00700">
    <property type="entry name" value="Flagellin_C"/>
    <property type="match status" value="1"/>
</dbReference>
<dbReference type="AlphaFoldDB" id="A0A139STW1"/>
<dbReference type="OrthoDB" id="9768249at2"/>
<evidence type="ECO:0000313" key="9">
    <source>
        <dbReference type="EMBL" id="KXU38029.1"/>
    </source>
</evidence>
<dbReference type="GO" id="GO:0005198">
    <property type="term" value="F:structural molecule activity"/>
    <property type="evidence" value="ECO:0007669"/>
    <property type="project" value="InterPro"/>
</dbReference>
<evidence type="ECO:0000256" key="2">
    <source>
        <dbReference type="ARBA" id="ARBA00004613"/>
    </source>
</evidence>
<reference evidence="9 10" key="1">
    <citation type="submission" date="2016-02" db="EMBL/GenBank/DDBJ databases">
        <authorList>
            <person name="Wen L."/>
            <person name="He K."/>
            <person name="Yang H."/>
        </authorList>
    </citation>
    <scope>NUCLEOTIDE SEQUENCE [LARGE SCALE GENOMIC DNA]</scope>
    <source>
        <strain evidence="9 10">CV58</strain>
    </source>
</reference>
<dbReference type="Pfam" id="PF00669">
    <property type="entry name" value="Flagellin_N"/>
    <property type="match status" value="1"/>
</dbReference>
<dbReference type="EMBL" id="LSZO01000157">
    <property type="protein sequence ID" value="KXU38029.1"/>
    <property type="molecule type" value="Genomic_DNA"/>
</dbReference>
<comment type="caution">
    <text evidence="9">The sequence shown here is derived from an EMBL/GenBank/DDBJ whole genome shotgun (WGS) entry which is preliminary data.</text>
</comment>
<sequence length="406" mass="43777">MLRISTVQAFNQGVAAMQRNHAALAHTQAQVDSGKRILTAADDPLAATHLLALEQQQSRLQQYQGNLSEASSRLSQQETILDSVNTRLQHVRDLTLRAADGALSKAARGDIAAELAECEKELMALMNSQDEQGHYRFGGFNARTAPVVQAADGRYRWQGDSGCEEIQIADGLTVASGISGEAAFASGKNAARLQASGAAAEWISGALVEDELAFAQFPSAGVRLDFNDPNDPLAYRLTPLPQGEPVQGRLDDREDSLVHYQGAAFYINGKVEPGLSCTIEASHDAAEKISLLNGIRDLRKTLQSAADSPQGARQVRDAVALGLRNIDSNAAQLDSQRGQIGARLNLISATQSGHESQMLHNQGMQSKLGDLDYFEALSRLTLQATLLEASQQSFAKVNRLSLFDWL</sequence>
<dbReference type="Proteomes" id="UP000072660">
    <property type="component" value="Unassembled WGS sequence"/>
</dbReference>
<gene>
    <name evidence="9" type="ORF">AXE65_00480</name>
</gene>
<protein>
    <recommendedName>
        <fullName evidence="11">Flagellar biosynthesis protein FlgL</fullName>
    </recommendedName>
</protein>
<organism evidence="9 10">
    <name type="scientific">Ventosimonas gracilis</name>
    <dbReference type="NCBI Taxonomy" id="1680762"/>
    <lineage>
        <taxon>Bacteria</taxon>
        <taxon>Pseudomonadati</taxon>
        <taxon>Pseudomonadota</taxon>
        <taxon>Gammaproteobacteria</taxon>
        <taxon>Pseudomonadales</taxon>
        <taxon>Ventosimonadaceae</taxon>
        <taxon>Ventosimonas</taxon>
    </lineage>
</organism>
<keyword evidence="10" id="KW-1185">Reference proteome</keyword>
<dbReference type="SUPFAM" id="SSF64518">
    <property type="entry name" value="Phase 1 flagellin"/>
    <property type="match status" value="1"/>
</dbReference>
<evidence type="ECO:0000256" key="6">
    <source>
        <dbReference type="SAM" id="Coils"/>
    </source>
</evidence>
<evidence type="ECO:0008006" key="11">
    <source>
        <dbReference type="Google" id="ProtNLM"/>
    </source>
</evidence>
<feature type="domain" description="Flagellin N-terminal" evidence="7">
    <location>
        <begin position="4"/>
        <end position="139"/>
    </location>
</feature>
<keyword evidence="6" id="KW-0175">Coiled coil</keyword>
<feature type="coiled-coil region" evidence="6">
    <location>
        <begin position="53"/>
        <end position="80"/>
    </location>
</feature>
<comment type="similarity">
    <text evidence="3">Belongs to the bacterial flagellin family.</text>
</comment>
<dbReference type="PANTHER" id="PTHR42792:SF1">
    <property type="entry name" value="FLAGELLAR HOOK-ASSOCIATED PROTEIN 3"/>
    <property type="match status" value="1"/>
</dbReference>
<proteinExistence type="inferred from homology"/>
<evidence type="ECO:0000256" key="1">
    <source>
        <dbReference type="ARBA" id="ARBA00004365"/>
    </source>
</evidence>